<reference evidence="5 6" key="1">
    <citation type="submission" date="2018-07" db="EMBL/GenBank/DDBJ databases">
        <title>Anaerosacharophilus polymeroproducens gen. nov. sp. nov., an anaerobic bacterium isolated from salt field.</title>
        <authorList>
            <person name="Kim W."/>
            <person name="Yang S.-H."/>
            <person name="Oh J."/>
            <person name="Lee J.-H."/>
            <person name="Kwon K.K."/>
        </authorList>
    </citation>
    <scope>NUCLEOTIDE SEQUENCE [LARGE SCALE GENOMIC DNA]</scope>
    <source>
        <strain evidence="5 6">MCWD5</strain>
    </source>
</reference>
<evidence type="ECO:0000259" key="4">
    <source>
        <dbReference type="Pfam" id="PF02784"/>
    </source>
</evidence>
<keyword evidence="6" id="KW-1185">Reference proteome</keyword>
<dbReference type="Proteomes" id="UP000255036">
    <property type="component" value="Unassembled WGS sequence"/>
</dbReference>
<evidence type="ECO:0000256" key="1">
    <source>
        <dbReference type="ARBA" id="ARBA00001933"/>
    </source>
</evidence>
<evidence type="ECO:0000256" key="3">
    <source>
        <dbReference type="SAM" id="Coils"/>
    </source>
</evidence>
<dbReference type="SUPFAM" id="SSF51419">
    <property type="entry name" value="PLP-binding barrel"/>
    <property type="match status" value="1"/>
</dbReference>
<comment type="caution">
    <text evidence="5">The sequence shown here is derived from an EMBL/GenBank/DDBJ whole genome shotgun (WGS) entry which is preliminary data.</text>
</comment>
<dbReference type="EMBL" id="QRCT01000050">
    <property type="protein sequence ID" value="RDU22030.1"/>
    <property type="molecule type" value="Genomic_DNA"/>
</dbReference>
<dbReference type="RefSeq" id="WP_115483193.1">
    <property type="nucleotide sequence ID" value="NZ_QRCT01000050.1"/>
</dbReference>
<organism evidence="5 6">
    <name type="scientific">Anaerosacchariphilus polymeriproducens</name>
    <dbReference type="NCBI Taxonomy" id="1812858"/>
    <lineage>
        <taxon>Bacteria</taxon>
        <taxon>Bacillati</taxon>
        <taxon>Bacillota</taxon>
        <taxon>Clostridia</taxon>
        <taxon>Lachnospirales</taxon>
        <taxon>Lachnospiraceae</taxon>
        <taxon>Anaerosacchariphilus</taxon>
    </lineage>
</organism>
<name>A0A371ARE3_9FIRM</name>
<dbReference type="GO" id="GO:0009089">
    <property type="term" value="P:lysine biosynthetic process via diaminopimelate"/>
    <property type="evidence" value="ECO:0007669"/>
    <property type="project" value="TreeGrafter"/>
</dbReference>
<dbReference type="InterPro" id="IPR022644">
    <property type="entry name" value="De-COase2_N"/>
</dbReference>
<evidence type="ECO:0000313" key="5">
    <source>
        <dbReference type="EMBL" id="RDU22030.1"/>
    </source>
</evidence>
<gene>
    <name evidence="5" type="ORF">DWV06_15975</name>
</gene>
<dbReference type="SUPFAM" id="SSF50621">
    <property type="entry name" value="Alanine racemase C-terminal domain-like"/>
    <property type="match status" value="1"/>
</dbReference>
<protein>
    <submittedName>
        <fullName evidence="5">Diaminopimelate decarboxylase</fullName>
    </submittedName>
</protein>
<proteinExistence type="predicted"/>
<dbReference type="Gene3D" id="3.20.20.10">
    <property type="entry name" value="Alanine racemase"/>
    <property type="match status" value="1"/>
</dbReference>
<keyword evidence="2" id="KW-0663">Pyridoxal phosphate</keyword>
<accession>A0A371ARE3</accession>
<dbReference type="PANTHER" id="PTHR43727:SF2">
    <property type="entry name" value="GROUP IV DECARBOXYLASE"/>
    <property type="match status" value="1"/>
</dbReference>
<dbReference type="GO" id="GO:0008836">
    <property type="term" value="F:diaminopimelate decarboxylase activity"/>
    <property type="evidence" value="ECO:0007669"/>
    <property type="project" value="TreeGrafter"/>
</dbReference>
<dbReference type="Pfam" id="PF02784">
    <property type="entry name" value="Orn_Arg_deC_N"/>
    <property type="match status" value="1"/>
</dbReference>
<dbReference type="Gene3D" id="2.40.37.10">
    <property type="entry name" value="Lyase, Ornithine Decarboxylase, Chain A, domain 1"/>
    <property type="match status" value="1"/>
</dbReference>
<feature type="domain" description="Orn/DAP/Arg decarboxylase 2 N-terminal" evidence="4">
    <location>
        <begin position="23"/>
        <end position="255"/>
    </location>
</feature>
<feature type="coiled-coil region" evidence="3">
    <location>
        <begin position="172"/>
        <end position="206"/>
    </location>
</feature>
<keyword evidence="3" id="KW-0175">Coiled coil</keyword>
<comment type="cofactor">
    <cofactor evidence="1">
        <name>pyridoxal 5'-phosphate</name>
        <dbReference type="ChEBI" id="CHEBI:597326"/>
    </cofactor>
</comment>
<dbReference type="InterPro" id="IPR029066">
    <property type="entry name" value="PLP-binding_barrel"/>
</dbReference>
<dbReference type="AlphaFoldDB" id="A0A371ARE3"/>
<sequence length="391" mass="45033">MDEKILKEISSQYKTPAYVFDLDAVKNRVQQIRNELGNKVRICYAMKANPFLVSRMKDWVDCFEVCSPGEFRICERSEISMKQIVLSGVYKEEKDIERILDIYKGKGVYTIESIQQLELLEKCAGERNLKIHVLLRLSSGNQFGMDRTMICSIIEKRKEYSALEFKGLQLYSGTQKRKISQLEKELNELDELCSYLNEQYDFLAEELEYGPGFSVSYFQNEKSDEIDLLAEFRKILDRLKFKGRITLEIGRYLVAQCGSFFTAIVDQKRNQDQNYCIVDGGIHHLNYYGQTMAMKQPYVIHLKDHKEGTLEAWNICGSLCTVSDVIVKQFPLENAQIGDILVFQNTGAYSVTEGIGLFLSRDLPKILFYSIENGVELIRDTQVTDTINSIS</sequence>
<dbReference type="PANTHER" id="PTHR43727">
    <property type="entry name" value="DIAMINOPIMELATE DECARBOXYLASE"/>
    <property type="match status" value="1"/>
</dbReference>
<evidence type="ECO:0000313" key="6">
    <source>
        <dbReference type="Proteomes" id="UP000255036"/>
    </source>
</evidence>
<dbReference type="OrthoDB" id="9802241at2"/>
<dbReference type="InterPro" id="IPR009006">
    <property type="entry name" value="Ala_racemase/Decarboxylase_C"/>
</dbReference>
<evidence type="ECO:0000256" key="2">
    <source>
        <dbReference type="ARBA" id="ARBA00022898"/>
    </source>
</evidence>